<keyword evidence="13" id="KW-0963">Cytoplasm</keyword>
<evidence type="ECO:0000259" key="16">
    <source>
        <dbReference type="Pfam" id="PF02875"/>
    </source>
</evidence>
<dbReference type="SUPFAM" id="SSF63418">
    <property type="entry name" value="MurE/MurF N-terminal domain"/>
    <property type="match status" value="1"/>
</dbReference>
<dbReference type="NCBIfam" id="NF001124">
    <property type="entry name" value="PRK00139.1-2"/>
    <property type="match status" value="1"/>
</dbReference>
<dbReference type="PANTHER" id="PTHR23135">
    <property type="entry name" value="MUR LIGASE FAMILY MEMBER"/>
    <property type="match status" value="1"/>
</dbReference>
<gene>
    <name evidence="13" type="primary">murE</name>
    <name evidence="18" type="ORF">CWE13_06220</name>
</gene>
<dbReference type="EC" id="6.3.2.13" evidence="8 13"/>
<keyword evidence="13 18" id="KW-0436">Ligase</keyword>
<feature type="short sequence motif" description="Meso-diaminopimelate recognition motif" evidence="13">
    <location>
        <begin position="403"/>
        <end position="406"/>
    </location>
</feature>
<dbReference type="UniPathway" id="UPA00219"/>
<keyword evidence="5 13" id="KW-0131">Cell cycle</keyword>
<dbReference type="InterPro" id="IPR036565">
    <property type="entry name" value="Mur-like_cat_sf"/>
</dbReference>
<evidence type="ECO:0000313" key="18">
    <source>
        <dbReference type="EMBL" id="RUO37805.1"/>
    </source>
</evidence>
<keyword evidence="13" id="KW-0460">Magnesium</keyword>
<feature type="binding site" evidence="13">
    <location>
        <position position="454"/>
    </location>
    <ligand>
        <name>meso-2,6-diaminopimelate</name>
        <dbReference type="ChEBI" id="CHEBI:57791"/>
    </ligand>
</feature>
<proteinExistence type="inferred from homology"/>
<keyword evidence="19" id="KW-1185">Reference proteome</keyword>
<dbReference type="InterPro" id="IPR035911">
    <property type="entry name" value="MurE/MurF_N"/>
</dbReference>
<dbReference type="GO" id="GO:0000287">
    <property type="term" value="F:magnesium ion binding"/>
    <property type="evidence" value="ECO:0007669"/>
    <property type="project" value="UniProtKB-UniRule"/>
</dbReference>
<dbReference type="Pfam" id="PF02875">
    <property type="entry name" value="Mur_ligase_C"/>
    <property type="match status" value="1"/>
</dbReference>
<feature type="domain" description="Mur ligase N-terminal catalytic" evidence="15">
    <location>
        <begin position="18"/>
        <end position="94"/>
    </location>
</feature>
<evidence type="ECO:0000256" key="11">
    <source>
        <dbReference type="ARBA" id="ARBA00076158"/>
    </source>
</evidence>
<dbReference type="GO" id="GO:0051301">
    <property type="term" value="P:cell division"/>
    <property type="evidence" value="ECO:0007669"/>
    <property type="project" value="UniProtKB-KW"/>
</dbReference>
<dbReference type="GO" id="GO:0005737">
    <property type="term" value="C:cytoplasm"/>
    <property type="evidence" value="ECO:0007669"/>
    <property type="project" value="UniProtKB-SubCell"/>
</dbReference>
<comment type="function">
    <text evidence="13">Catalyzes the addition of meso-diaminopimelic acid to the nucleotide precursor UDP-N-acetylmuramoyl-L-alanyl-D-glutamate (UMAG) in the biosynthesis of bacterial cell-wall peptidoglycan.</text>
</comment>
<dbReference type="SUPFAM" id="SSF53244">
    <property type="entry name" value="MurD-like peptide ligases, peptide-binding domain"/>
    <property type="match status" value="1"/>
</dbReference>
<dbReference type="GO" id="GO:0008765">
    <property type="term" value="F:UDP-N-acetylmuramoylalanyl-D-glutamate-2,6-diaminopimelate ligase activity"/>
    <property type="evidence" value="ECO:0007669"/>
    <property type="project" value="UniProtKB-UniRule"/>
</dbReference>
<evidence type="ECO:0000256" key="10">
    <source>
        <dbReference type="ARBA" id="ARBA00075482"/>
    </source>
</evidence>
<evidence type="ECO:0000256" key="13">
    <source>
        <dbReference type="HAMAP-Rule" id="MF_00208"/>
    </source>
</evidence>
<comment type="similarity">
    <text evidence="1 13">Belongs to the MurCDEF family. MurE subfamily.</text>
</comment>
<evidence type="ECO:0000256" key="4">
    <source>
        <dbReference type="ARBA" id="ARBA00022984"/>
    </source>
</evidence>
<dbReference type="NCBIfam" id="NF001123">
    <property type="entry name" value="PRK00139.1-1"/>
    <property type="match status" value="1"/>
</dbReference>
<feature type="modified residue" description="N6-carboxylysine" evidence="13">
    <location>
        <position position="218"/>
    </location>
</feature>
<comment type="catalytic activity">
    <reaction evidence="7 13">
        <text>UDP-N-acetyl-alpha-D-muramoyl-L-alanyl-D-glutamate + meso-2,6-diaminopimelate + ATP = UDP-N-acetyl-alpha-D-muramoyl-L-alanyl-gamma-D-glutamyl-meso-2,6-diaminopimelate + ADP + phosphate + H(+)</text>
        <dbReference type="Rhea" id="RHEA:23676"/>
        <dbReference type="ChEBI" id="CHEBI:15378"/>
        <dbReference type="ChEBI" id="CHEBI:30616"/>
        <dbReference type="ChEBI" id="CHEBI:43474"/>
        <dbReference type="ChEBI" id="CHEBI:57791"/>
        <dbReference type="ChEBI" id="CHEBI:83900"/>
        <dbReference type="ChEBI" id="CHEBI:83905"/>
        <dbReference type="ChEBI" id="CHEBI:456216"/>
        <dbReference type="EC" id="6.3.2.13"/>
    </reaction>
</comment>
<dbReference type="GO" id="GO:0071555">
    <property type="term" value="P:cell wall organization"/>
    <property type="evidence" value="ECO:0007669"/>
    <property type="project" value="UniProtKB-KW"/>
</dbReference>
<dbReference type="GO" id="GO:0005524">
    <property type="term" value="F:ATP binding"/>
    <property type="evidence" value="ECO:0007669"/>
    <property type="project" value="UniProtKB-UniRule"/>
</dbReference>
<feature type="binding site" evidence="13">
    <location>
        <position position="186"/>
    </location>
    <ligand>
        <name>UDP-N-acetyl-alpha-D-muramoyl-L-alanyl-D-glutamate</name>
        <dbReference type="ChEBI" id="CHEBI:83900"/>
    </ligand>
</feature>
<feature type="binding site" evidence="13">
    <location>
        <position position="178"/>
    </location>
    <ligand>
        <name>UDP-N-acetyl-alpha-D-muramoyl-L-alanyl-D-glutamate</name>
        <dbReference type="ChEBI" id="CHEBI:83900"/>
    </ligand>
</feature>
<keyword evidence="2 13" id="KW-0132">Cell division</keyword>
<organism evidence="18 19">
    <name type="scientific">Aliidiomarina shirensis</name>
    <dbReference type="NCBI Taxonomy" id="1048642"/>
    <lineage>
        <taxon>Bacteria</taxon>
        <taxon>Pseudomonadati</taxon>
        <taxon>Pseudomonadota</taxon>
        <taxon>Gammaproteobacteria</taxon>
        <taxon>Alteromonadales</taxon>
        <taxon>Idiomarinaceae</taxon>
        <taxon>Aliidiomarina</taxon>
    </lineage>
</organism>
<keyword evidence="4 13" id="KW-0573">Peptidoglycan synthesis</keyword>
<dbReference type="Gene3D" id="3.40.1190.10">
    <property type="entry name" value="Mur-like, catalytic domain"/>
    <property type="match status" value="1"/>
</dbReference>
<dbReference type="Pfam" id="PF08245">
    <property type="entry name" value="Mur_ligase_M"/>
    <property type="match status" value="1"/>
</dbReference>
<comment type="pathway">
    <text evidence="13 14">Cell wall biogenesis; peptidoglycan biosynthesis.</text>
</comment>
<evidence type="ECO:0000256" key="12">
    <source>
        <dbReference type="ARBA" id="ARBA00081560"/>
    </source>
</evidence>
<feature type="binding site" evidence="13">
    <location>
        <position position="184"/>
    </location>
    <ligand>
        <name>UDP-N-acetyl-alpha-D-muramoyl-L-alanyl-D-glutamate</name>
        <dbReference type="ChEBI" id="CHEBI:83900"/>
    </ligand>
</feature>
<evidence type="ECO:0000256" key="9">
    <source>
        <dbReference type="ARBA" id="ARBA00072883"/>
    </source>
</evidence>
<protein>
    <recommendedName>
        <fullName evidence="9 13">UDP-N-acetylmuramoyl-L-alanyl-D-glutamate--2,6-diaminopimelate ligase</fullName>
        <ecNumber evidence="8 13">6.3.2.13</ecNumber>
    </recommendedName>
    <alternativeName>
        <fullName evidence="10 13">Meso-A2pm-adding enzyme</fullName>
    </alternativeName>
    <alternativeName>
        <fullName evidence="11 13">Meso-diaminopimelate-adding enzyme</fullName>
    </alternativeName>
    <alternativeName>
        <fullName evidence="12 13">UDP-MurNAc-L-Ala-D-Glu:meso-diaminopimelate ligase</fullName>
    </alternativeName>
    <alternativeName>
        <fullName evidence="13">UDP-MurNAc-tripeptide synthetase</fullName>
    </alternativeName>
    <alternativeName>
        <fullName evidence="13">UDP-N-acetylmuramyl-tripeptide synthetase</fullName>
    </alternativeName>
</protein>
<dbReference type="EMBL" id="PIPP01000002">
    <property type="protein sequence ID" value="RUO37805.1"/>
    <property type="molecule type" value="Genomic_DNA"/>
</dbReference>
<evidence type="ECO:0000256" key="5">
    <source>
        <dbReference type="ARBA" id="ARBA00023306"/>
    </source>
</evidence>
<feature type="binding site" evidence="13">
    <location>
        <position position="458"/>
    </location>
    <ligand>
        <name>meso-2,6-diaminopimelate</name>
        <dbReference type="ChEBI" id="CHEBI:57791"/>
    </ligand>
</feature>
<keyword evidence="6 13" id="KW-0961">Cell wall biogenesis/degradation</keyword>
<feature type="binding site" evidence="13">
    <location>
        <begin position="403"/>
        <end position="406"/>
    </location>
    <ligand>
        <name>meso-2,6-diaminopimelate</name>
        <dbReference type="ChEBI" id="CHEBI:57791"/>
    </ligand>
</feature>
<evidence type="ECO:0000256" key="7">
    <source>
        <dbReference type="ARBA" id="ARBA00050251"/>
    </source>
</evidence>
<dbReference type="AlphaFoldDB" id="A0A432WVL2"/>
<dbReference type="FunFam" id="3.90.190.20:FF:000006">
    <property type="entry name" value="UDP-N-acetylmuramoyl-L-alanyl-D-glutamate--2,6-diaminopimelate ligase"/>
    <property type="match status" value="1"/>
</dbReference>
<dbReference type="Pfam" id="PF01225">
    <property type="entry name" value="Mur_ligase"/>
    <property type="match status" value="1"/>
</dbReference>
<dbReference type="InterPro" id="IPR005761">
    <property type="entry name" value="UDP-N-AcMur-Glu-dNH2Pim_ligase"/>
</dbReference>
<sequence length="484" mass="51759">MLLAALLPDCPFPLPDLEISGLKLDSRKIATGDAFIAVPGAEVDGRDYIQPAIAAGASVVLADMDQWTHGELEGVPLIGVPNLATEISHIAGRFYQQPDSEIRLIGVTGTNGKTTVSHLVAQLWQALEPTAAVLGTLGSGVLPVLLPETNTTPDAVTVQQRLASFVAEGAKTVAMEVSSHALVQARVEALHFDTLIATNVTRDHLDYHGNMENYVAAKARLFTDFPARVRILNADDALVAAWGNADDHWYSMNSSKIGEKNTLVASDISYTNSGTRMVLHWHEQQISVVSPLLGDFNVANLLAALLSPLASGFSLTFAAALVPQLQSVAGRMETFTAPNKPLVLVDYAHTPDALEQVLLAARRHCSGKLWCVFGCGGDRDRGKRPQMGEVASRLADHAVVTDDNPRTEAPETIIKDIISGMPNGSVYTAMPGRAKAVRETIVNANENDVVVCAGKGHETYQVIGTKVHDYDERALVAEILGGSQ</sequence>
<evidence type="ECO:0000313" key="19">
    <source>
        <dbReference type="Proteomes" id="UP000286934"/>
    </source>
</evidence>
<dbReference type="Proteomes" id="UP000286934">
    <property type="component" value="Unassembled WGS sequence"/>
</dbReference>
<dbReference type="InterPro" id="IPR004101">
    <property type="entry name" value="Mur_ligase_C"/>
</dbReference>
<dbReference type="HAMAP" id="MF_00208">
    <property type="entry name" value="MurE"/>
    <property type="match status" value="1"/>
</dbReference>
<evidence type="ECO:0000256" key="8">
    <source>
        <dbReference type="ARBA" id="ARBA00066633"/>
    </source>
</evidence>
<dbReference type="OrthoDB" id="9800958at2"/>
<evidence type="ECO:0000259" key="17">
    <source>
        <dbReference type="Pfam" id="PF08245"/>
    </source>
</evidence>
<evidence type="ECO:0000256" key="3">
    <source>
        <dbReference type="ARBA" id="ARBA00022960"/>
    </source>
</evidence>
<reference evidence="19" key="1">
    <citation type="journal article" date="2018" name="Front. Microbiol.">
        <title>Genome-Based Analysis Reveals the Taxonomy and Diversity of the Family Idiomarinaceae.</title>
        <authorList>
            <person name="Liu Y."/>
            <person name="Lai Q."/>
            <person name="Shao Z."/>
        </authorList>
    </citation>
    <scope>NUCLEOTIDE SEQUENCE [LARGE SCALE GENOMIC DNA]</scope>
    <source>
        <strain evidence="19">AIS</strain>
    </source>
</reference>
<dbReference type="SUPFAM" id="SSF53623">
    <property type="entry name" value="MurD-like peptide ligases, catalytic domain"/>
    <property type="match status" value="1"/>
</dbReference>
<feature type="binding site" evidence="13">
    <location>
        <begin position="151"/>
        <end position="152"/>
    </location>
    <ligand>
        <name>UDP-N-acetyl-alpha-D-muramoyl-L-alanyl-D-glutamate</name>
        <dbReference type="ChEBI" id="CHEBI:83900"/>
    </ligand>
</feature>
<dbReference type="InterPro" id="IPR000713">
    <property type="entry name" value="Mur_ligase_N"/>
</dbReference>
<dbReference type="InterPro" id="IPR013221">
    <property type="entry name" value="Mur_ligase_cen"/>
</dbReference>
<dbReference type="GO" id="GO:0008360">
    <property type="term" value="P:regulation of cell shape"/>
    <property type="evidence" value="ECO:0007669"/>
    <property type="project" value="UniProtKB-KW"/>
</dbReference>
<comment type="subcellular location">
    <subcellularLocation>
        <location evidence="13 14">Cytoplasm</location>
    </subcellularLocation>
</comment>
<feature type="binding site" evidence="13">
    <location>
        <position position="150"/>
    </location>
    <ligand>
        <name>UDP-N-acetyl-alpha-D-muramoyl-L-alanyl-D-glutamate</name>
        <dbReference type="ChEBI" id="CHEBI:83900"/>
    </ligand>
</feature>
<keyword evidence="13" id="KW-0067">ATP-binding</keyword>
<feature type="binding site" evidence="13">
    <location>
        <position position="26"/>
    </location>
    <ligand>
        <name>UDP-N-acetyl-alpha-D-muramoyl-L-alanyl-D-glutamate</name>
        <dbReference type="ChEBI" id="CHEBI:83900"/>
    </ligand>
</feature>
<comment type="cofactor">
    <cofactor evidence="13">
        <name>Mg(2+)</name>
        <dbReference type="ChEBI" id="CHEBI:18420"/>
    </cofactor>
</comment>
<evidence type="ECO:0000256" key="2">
    <source>
        <dbReference type="ARBA" id="ARBA00022618"/>
    </source>
</evidence>
<dbReference type="NCBIfam" id="TIGR01085">
    <property type="entry name" value="murE"/>
    <property type="match status" value="1"/>
</dbReference>
<dbReference type="GO" id="GO:0009252">
    <property type="term" value="P:peptidoglycan biosynthetic process"/>
    <property type="evidence" value="ECO:0007669"/>
    <property type="project" value="UniProtKB-UniRule"/>
</dbReference>
<feature type="domain" description="Mur ligase central" evidence="17">
    <location>
        <begin position="107"/>
        <end position="306"/>
    </location>
</feature>
<comment type="PTM">
    <text evidence="13">Carboxylation is probably crucial for Mg(2+) binding and, consequently, for the gamma-phosphate positioning of ATP.</text>
</comment>
<dbReference type="PANTHER" id="PTHR23135:SF4">
    <property type="entry name" value="UDP-N-ACETYLMURAMOYL-L-ALANYL-D-GLUTAMATE--2,6-DIAMINOPIMELATE LIGASE MURE HOMOLOG, CHLOROPLASTIC"/>
    <property type="match status" value="1"/>
</dbReference>
<dbReference type="Gene3D" id="3.90.190.20">
    <property type="entry name" value="Mur ligase, C-terminal domain"/>
    <property type="match status" value="1"/>
</dbReference>
<evidence type="ECO:0000256" key="6">
    <source>
        <dbReference type="ARBA" id="ARBA00023316"/>
    </source>
</evidence>
<evidence type="ECO:0000259" key="15">
    <source>
        <dbReference type="Pfam" id="PF01225"/>
    </source>
</evidence>
<feature type="binding site" evidence="13">
    <location>
        <position position="379"/>
    </location>
    <ligand>
        <name>meso-2,6-diaminopimelate</name>
        <dbReference type="ChEBI" id="CHEBI:57791"/>
    </ligand>
</feature>
<comment type="caution">
    <text evidence="18">The sequence shown here is derived from an EMBL/GenBank/DDBJ whole genome shotgun (WGS) entry which is preliminary data.</text>
</comment>
<evidence type="ECO:0000256" key="14">
    <source>
        <dbReference type="RuleBase" id="RU004135"/>
    </source>
</evidence>
<keyword evidence="3 13" id="KW-0133">Cell shape</keyword>
<evidence type="ECO:0000256" key="1">
    <source>
        <dbReference type="ARBA" id="ARBA00005898"/>
    </source>
</evidence>
<keyword evidence="13" id="KW-0547">Nucleotide-binding</keyword>
<dbReference type="InterPro" id="IPR036615">
    <property type="entry name" value="Mur_ligase_C_dom_sf"/>
</dbReference>
<name>A0A432WVL2_9GAMM</name>
<feature type="binding site" evidence="13">
    <location>
        <begin position="109"/>
        <end position="115"/>
    </location>
    <ligand>
        <name>ATP</name>
        <dbReference type="ChEBI" id="CHEBI:30616"/>
    </ligand>
</feature>
<feature type="binding site" evidence="13">
    <location>
        <position position="24"/>
    </location>
    <ligand>
        <name>UDP-N-acetyl-alpha-D-muramoyl-L-alanyl-D-glutamate</name>
        <dbReference type="ChEBI" id="CHEBI:83900"/>
    </ligand>
</feature>
<dbReference type="Gene3D" id="3.40.1390.10">
    <property type="entry name" value="MurE/MurF, N-terminal domain"/>
    <property type="match status" value="1"/>
</dbReference>
<dbReference type="NCBIfam" id="NF001126">
    <property type="entry name" value="PRK00139.1-4"/>
    <property type="match status" value="1"/>
</dbReference>
<feature type="domain" description="Mur ligase C-terminal" evidence="16">
    <location>
        <begin position="330"/>
        <end position="456"/>
    </location>
</feature>
<accession>A0A432WVL2</accession>
<comment type="caution">
    <text evidence="13">Lacks conserved residue(s) required for the propagation of feature annotation.</text>
</comment>